<gene>
    <name evidence="2" type="ORF">CBM2636_20901</name>
</gene>
<feature type="compositionally biased region" description="Low complexity" evidence="1">
    <location>
        <begin position="17"/>
        <end position="31"/>
    </location>
</feature>
<dbReference type="AlphaFoldDB" id="A0A9Q7XTF8"/>
<evidence type="ECO:0000313" key="3">
    <source>
        <dbReference type="Proteomes" id="UP000254259"/>
    </source>
</evidence>
<feature type="region of interest" description="Disordered" evidence="1">
    <location>
        <begin position="1"/>
        <end position="70"/>
    </location>
</feature>
<evidence type="ECO:0000256" key="1">
    <source>
        <dbReference type="SAM" id="MobiDB-lite"/>
    </source>
</evidence>
<name>A0A9Q7XTF8_9BURK</name>
<feature type="compositionally biased region" description="Polar residues" evidence="1">
    <location>
        <begin position="1"/>
        <end position="10"/>
    </location>
</feature>
<feature type="region of interest" description="Disordered" evidence="1">
    <location>
        <begin position="104"/>
        <end position="174"/>
    </location>
</feature>
<feature type="region of interest" description="Disordered" evidence="1">
    <location>
        <begin position="350"/>
        <end position="373"/>
    </location>
</feature>
<proteinExistence type="predicted"/>
<feature type="compositionally biased region" description="Basic and acidic residues" evidence="1">
    <location>
        <begin position="126"/>
        <end position="140"/>
    </location>
</feature>
<sequence>MDSADRQGTQLLRAADRSAPVPRGRAAAAGPTGPGREREHRCAPVRRPAGRAHAREDRPGPGAGEGLRLADHPGQAAVLVAGKAARLPGQLGLVDHRADGADQAGVLPAVGGELQVHGQDEGPAAAHDRDPRALQERPAEDEPGDDGPVPHREGQPARRLPADRDPDPGVHRAVLGAAVVGGNARRAVAGLDQGPVGAGSVLHPADRHGRVDVRADQAEPDPAGSGAGQGHDDHAAGVLGDVLLLPGRPGAVLGGEQHPVDRAAVADQPDAGQGQDGRGGQELSLLQDAVMKSPAEMPGFLFLPTDGLCLPPVCSPLPLRGRGEPRSCGVGYGLRCRLLQAYPTDLRPISGDPHELVRPPIRRLRRRTHPPGP</sequence>
<dbReference type="Proteomes" id="UP000254259">
    <property type="component" value="Chromosome CBM2636"/>
</dbReference>
<accession>A0A9Q7XTF8</accession>
<evidence type="ECO:0000313" key="2">
    <source>
        <dbReference type="EMBL" id="SPD66367.1"/>
    </source>
</evidence>
<dbReference type="EMBL" id="LT984813">
    <property type="protein sequence ID" value="SPD66367.1"/>
    <property type="molecule type" value="Genomic_DNA"/>
</dbReference>
<feature type="compositionally biased region" description="Basic and acidic residues" evidence="1">
    <location>
        <begin position="148"/>
        <end position="170"/>
    </location>
</feature>
<protein>
    <submittedName>
        <fullName evidence="2">Uncharacterized protein</fullName>
    </submittedName>
</protein>
<organism evidence="2 3">
    <name type="scientific">Cupriavidus taiwanensis</name>
    <dbReference type="NCBI Taxonomy" id="164546"/>
    <lineage>
        <taxon>Bacteria</taxon>
        <taxon>Pseudomonadati</taxon>
        <taxon>Pseudomonadota</taxon>
        <taxon>Betaproteobacteria</taxon>
        <taxon>Burkholderiales</taxon>
        <taxon>Burkholderiaceae</taxon>
        <taxon>Cupriavidus</taxon>
    </lineage>
</organism>
<reference evidence="2 3" key="1">
    <citation type="submission" date="2018-01" db="EMBL/GenBank/DDBJ databases">
        <authorList>
            <person name="Clerissi C."/>
        </authorList>
    </citation>
    <scope>NUCLEOTIDE SEQUENCE [LARGE SCALE GENOMIC DNA]</scope>
    <source>
        <strain evidence="2">Cupriavidus taiwanensis SWF 66322</strain>
    </source>
</reference>
<feature type="compositionally biased region" description="Basic residues" evidence="1">
    <location>
        <begin position="360"/>
        <end position="373"/>
    </location>
</feature>